<evidence type="ECO:0000256" key="8">
    <source>
        <dbReference type="ARBA" id="ARBA00022806"/>
    </source>
</evidence>
<feature type="region of interest" description="Disordered" evidence="11">
    <location>
        <begin position="782"/>
        <end position="1034"/>
    </location>
</feature>
<evidence type="ECO:0000256" key="3">
    <source>
        <dbReference type="ARBA" id="ARBA00007913"/>
    </source>
</evidence>
<dbReference type="SUPFAM" id="SSF52540">
    <property type="entry name" value="P-loop containing nucleoside triphosphate hydrolases"/>
    <property type="match status" value="1"/>
</dbReference>
<dbReference type="GO" id="GO:0043139">
    <property type="term" value="F:5'-3' DNA helicase activity"/>
    <property type="evidence" value="ECO:0000318"/>
    <property type="project" value="GO_Central"/>
</dbReference>
<dbReference type="InterPro" id="IPR047187">
    <property type="entry name" value="SF1_C_Upf1"/>
</dbReference>
<dbReference type="Gene3D" id="2.40.30.270">
    <property type="match status" value="1"/>
</dbReference>
<dbReference type="PANTHER" id="PTHR43788:SF8">
    <property type="entry name" value="DNA-BINDING PROTEIN SMUBP-2"/>
    <property type="match status" value="1"/>
</dbReference>
<dbReference type="GO" id="GO:0016787">
    <property type="term" value="F:hydrolase activity"/>
    <property type="evidence" value="ECO:0007669"/>
    <property type="project" value="UniProtKB-KW"/>
</dbReference>
<dbReference type="GO" id="GO:0003723">
    <property type="term" value="F:RNA binding"/>
    <property type="evidence" value="ECO:0007669"/>
    <property type="project" value="InterPro"/>
</dbReference>
<evidence type="ECO:0000259" key="12">
    <source>
        <dbReference type="SMART" id="SM00382"/>
    </source>
</evidence>
<evidence type="ECO:0000256" key="6">
    <source>
        <dbReference type="ARBA" id="ARBA00022741"/>
    </source>
</evidence>
<gene>
    <name evidence="13" type="ORF">MONBRDRAFT_34351</name>
</gene>
<dbReference type="InParanoid" id="A9VB41"/>
<dbReference type="eggNOG" id="KOG1803">
    <property type="taxonomic scope" value="Eukaryota"/>
</dbReference>
<keyword evidence="9" id="KW-0067">ATP-binding</keyword>
<evidence type="ECO:0000256" key="10">
    <source>
        <dbReference type="ARBA" id="ARBA00023242"/>
    </source>
</evidence>
<keyword evidence="7" id="KW-0378">Hydrolase</keyword>
<evidence type="ECO:0000256" key="1">
    <source>
        <dbReference type="ARBA" id="ARBA00004123"/>
    </source>
</evidence>
<dbReference type="CDD" id="cd18808">
    <property type="entry name" value="SF1_C_Upf1"/>
    <property type="match status" value="1"/>
</dbReference>
<reference evidence="13 14" key="1">
    <citation type="journal article" date="2008" name="Nature">
        <title>The genome of the choanoflagellate Monosiga brevicollis and the origin of metazoans.</title>
        <authorList>
            <consortium name="JGI Sequencing"/>
            <person name="King N."/>
            <person name="Westbrook M.J."/>
            <person name="Young S.L."/>
            <person name="Kuo A."/>
            <person name="Abedin M."/>
            <person name="Chapman J."/>
            <person name="Fairclough S."/>
            <person name="Hellsten U."/>
            <person name="Isogai Y."/>
            <person name="Letunic I."/>
            <person name="Marr M."/>
            <person name="Pincus D."/>
            <person name="Putnam N."/>
            <person name="Rokas A."/>
            <person name="Wright K.J."/>
            <person name="Zuzow R."/>
            <person name="Dirks W."/>
            <person name="Good M."/>
            <person name="Goodstein D."/>
            <person name="Lemons D."/>
            <person name="Li W."/>
            <person name="Lyons J.B."/>
            <person name="Morris A."/>
            <person name="Nichols S."/>
            <person name="Richter D.J."/>
            <person name="Salamov A."/>
            <person name="Bork P."/>
            <person name="Lim W.A."/>
            <person name="Manning G."/>
            <person name="Miller W.T."/>
            <person name="McGinnis W."/>
            <person name="Shapiro H."/>
            <person name="Tjian R."/>
            <person name="Grigoriev I.V."/>
            <person name="Rokhsar D."/>
        </authorList>
    </citation>
    <scope>NUCLEOTIDE SEQUENCE [LARGE SCALE GENOMIC DNA]</scope>
    <source>
        <strain evidence="14">MX1 / ATCC 50154</strain>
    </source>
</reference>
<evidence type="ECO:0000313" key="13">
    <source>
        <dbReference type="EMBL" id="EDQ85325.1"/>
    </source>
</evidence>
<dbReference type="EMBL" id="CH991575">
    <property type="protein sequence ID" value="EDQ85325.1"/>
    <property type="molecule type" value="Genomic_DNA"/>
</dbReference>
<dbReference type="Proteomes" id="UP000001357">
    <property type="component" value="Unassembled WGS sequence"/>
</dbReference>
<evidence type="ECO:0000313" key="14">
    <source>
        <dbReference type="Proteomes" id="UP000001357"/>
    </source>
</evidence>
<dbReference type="FunFam" id="3.40.50.300:FF:000326">
    <property type="entry name" value="P-loop containing nucleoside triphosphate hydrolase"/>
    <property type="match status" value="1"/>
</dbReference>
<organism evidence="13 14">
    <name type="scientific">Monosiga brevicollis</name>
    <name type="common">Choanoflagellate</name>
    <dbReference type="NCBI Taxonomy" id="81824"/>
    <lineage>
        <taxon>Eukaryota</taxon>
        <taxon>Choanoflagellata</taxon>
        <taxon>Craspedida</taxon>
        <taxon>Salpingoecidae</taxon>
        <taxon>Monosiga</taxon>
    </lineage>
</organism>
<feature type="compositionally biased region" description="Basic residues" evidence="11">
    <location>
        <begin position="915"/>
        <end position="924"/>
    </location>
</feature>
<dbReference type="PANTHER" id="PTHR43788">
    <property type="entry name" value="DNA2/NAM7 HELICASE FAMILY MEMBER"/>
    <property type="match status" value="1"/>
</dbReference>
<feature type="region of interest" description="Disordered" evidence="11">
    <location>
        <begin position="665"/>
        <end position="684"/>
    </location>
</feature>
<evidence type="ECO:0000256" key="2">
    <source>
        <dbReference type="ARBA" id="ARBA00004496"/>
    </source>
</evidence>
<dbReference type="GO" id="GO:0005694">
    <property type="term" value="C:chromosome"/>
    <property type="evidence" value="ECO:0007669"/>
    <property type="project" value="UniProtKB-ARBA"/>
</dbReference>
<dbReference type="Gene3D" id="3.40.50.300">
    <property type="entry name" value="P-loop containing nucleotide triphosphate hydrolases"/>
    <property type="match status" value="2"/>
</dbReference>
<dbReference type="RefSeq" id="XP_001749946.1">
    <property type="nucleotide sequence ID" value="XM_001749894.1"/>
</dbReference>
<dbReference type="STRING" id="81824.A9VB41"/>
<dbReference type="Pfam" id="PF13087">
    <property type="entry name" value="AAA_12"/>
    <property type="match status" value="1"/>
</dbReference>
<feature type="domain" description="AAA+ ATPase" evidence="12">
    <location>
        <begin position="229"/>
        <end position="416"/>
    </location>
</feature>
<keyword evidence="6" id="KW-0547">Nucleotide-binding</keyword>
<feature type="compositionally biased region" description="Polar residues" evidence="11">
    <location>
        <begin position="931"/>
        <end position="941"/>
    </location>
</feature>
<feature type="compositionally biased region" description="Polar residues" evidence="11">
    <location>
        <begin position="971"/>
        <end position="981"/>
    </location>
</feature>
<dbReference type="EC" id="3.6.4.12" evidence="4"/>
<evidence type="ECO:0000256" key="4">
    <source>
        <dbReference type="ARBA" id="ARBA00012551"/>
    </source>
</evidence>
<comment type="subcellular location">
    <subcellularLocation>
        <location evidence="2">Cytoplasm</location>
    </subcellularLocation>
    <subcellularLocation>
        <location evidence="1">Nucleus</location>
    </subcellularLocation>
</comment>
<dbReference type="GO" id="GO:0005737">
    <property type="term" value="C:cytoplasm"/>
    <property type="evidence" value="ECO:0007669"/>
    <property type="project" value="UniProtKB-SubCell"/>
</dbReference>
<feature type="compositionally biased region" description="Polar residues" evidence="11">
    <location>
        <begin position="788"/>
        <end position="802"/>
    </location>
</feature>
<dbReference type="InterPro" id="IPR041679">
    <property type="entry name" value="DNA2/NAM7-like_C"/>
</dbReference>
<name>A9VB41_MONBE</name>
<dbReference type="GO" id="GO:0005524">
    <property type="term" value="F:ATP binding"/>
    <property type="evidence" value="ECO:0007669"/>
    <property type="project" value="UniProtKB-KW"/>
</dbReference>
<sequence length="1034" mass="111364">MAGMAPSRSSSGAAGSATPGKSDVASLDDWLQRQRSLLAMEQKAEAEAVEPLRRDNIKRLEAAGLVVRRLAMEDGRTGMNGRFIVRFGRSAAATTPDDRPGDLTAVARSNEPEKTLATGVVTAVDGRTIRVAFEADTDDDGFADVQTANNLLLYKLSNTVTYRRMMLTLNLMTDPEWPGALNATRLYNKENLQQLTQSATPRPSDPELSFVNPGLNDSQRAAVRFALLSQGISLIHGPPGTGKTTTVVELIHQCVRQGLKVLVAAPSNMAIDNIALKLAQTKVQEHALDAVLERSDVAEVTQGIREDITQAVKGLQKGPRSARRGHAAELKTLRKELREYQHKGITQVLRAAQVVLGTTTTVSASGSLKHLPKEHFDVVIVDEAGQALEVACWSALIHARKMVLAGDHWQLPPTVTSKEAAKQGLAYTLLERVLSVCGGETVCMLDTQYRMHACIQGWSSSQFYESRLRADASVMGHTLAMLPNVQADELTEVPLHFVDTSGCSLYEAVGEDDLSKYNTAEAAIVVHHVQQLVELGVPPSEIGVITPYNMQVETIRGRLREAGLSSEIEVLSVDGFQGREKEAICISMVRSNPDCNIGFLSDFRRMNVAVTRARRHCFLVGDSRTISAETHLAALTDYLFEFASVSSAREFADLPGVDIVHQSQSAGVKAPSGRRDRSQIEASRGDPAAVSAAAAAADEAFLADVWPKVESYLGQHAVWQASTKLSSYERRLLHVACEQHGFATMSRDVGKVDPKTGTRAHRQLLIAKTQAALDLFLNPAPPPKLASDAQQATSIEQATASPSFEDSEDSLNESSVSSSPSVIDSDATPAQVKTTAPQTDAAVGRTNPAAKEDEDEPETDAQRVLRERAERLAAQRARTEESASLHAAGEGRAGNKATSRHTAASQSQSQGQGKGKSKSKSKNKGPKEAQSKNTSGKNTSGHRLGGSGRPAAPATELDDLVAAIEGDGDVTSVQRQHNPRTPAQRYIENGVLRAASGPQRSSTEQKRHSQLANKLQKSISVKQTERGKKPAAKK</sequence>
<dbReference type="AlphaFoldDB" id="A9VB41"/>
<feature type="compositionally biased region" description="Low complexity" evidence="11">
    <location>
        <begin position="1"/>
        <end position="20"/>
    </location>
</feature>
<comment type="similarity">
    <text evidence="3">Belongs to the DNA2/NAM7 helicase family.</text>
</comment>
<dbReference type="Pfam" id="PF21138">
    <property type="entry name" value="SMUBP-2_HCS1_1B"/>
    <property type="match status" value="1"/>
</dbReference>
<feature type="region of interest" description="Disordered" evidence="11">
    <location>
        <begin position="1"/>
        <end position="26"/>
    </location>
</feature>
<dbReference type="KEGG" id="mbr:MONBRDRAFT_34351"/>
<keyword evidence="8" id="KW-0347">Helicase</keyword>
<evidence type="ECO:0000256" key="9">
    <source>
        <dbReference type="ARBA" id="ARBA00022840"/>
    </source>
</evidence>
<keyword evidence="10" id="KW-0539">Nucleus</keyword>
<dbReference type="GeneID" id="5895155"/>
<evidence type="ECO:0000256" key="5">
    <source>
        <dbReference type="ARBA" id="ARBA00022490"/>
    </source>
</evidence>
<dbReference type="GO" id="GO:0005634">
    <property type="term" value="C:nucleus"/>
    <property type="evidence" value="ECO:0007669"/>
    <property type="project" value="UniProtKB-SubCell"/>
</dbReference>
<dbReference type="InterPro" id="IPR027417">
    <property type="entry name" value="P-loop_NTPase"/>
</dbReference>
<dbReference type="CDD" id="cd02325">
    <property type="entry name" value="R3H"/>
    <property type="match status" value="1"/>
</dbReference>
<accession>A9VB41</accession>
<dbReference type="Pfam" id="PF13086">
    <property type="entry name" value="AAA_11"/>
    <property type="match status" value="2"/>
</dbReference>
<keyword evidence="14" id="KW-1185">Reference proteome</keyword>
<proteinExistence type="inferred from homology"/>
<dbReference type="InterPro" id="IPR050534">
    <property type="entry name" value="Coronavir_polyprotein_1ab"/>
</dbReference>
<evidence type="ECO:0000256" key="11">
    <source>
        <dbReference type="SAM" id="MobiDB-lite"/>
    </source>
</evidence>
<keyword evidence="5" id="KW-0963">Cytoplasm</keyword>
<feature type="compositionally biased region" description="Low complexity" evidence="11">
    <location>
        <begin position="812"/>
        <end position="826"/>
    </location>
</feature>
<evidence type="ECO:0000256" key="7">
    <source>
        <dbReference type="ARBA" id="ARBA00022801"/>
    </source>
</evidence>
<dbReference type="FunCoup" id="A9VB41">
    <property type="interactions" value="734"/>
</dbReference>
<dbReference type="InterPro" id="IPR041677">
    <property type="entry name" value="DNA2/NAM7_AAA_11"/>
</dbReference>
<dbReference type="InterPro" id="IPR003593">
    <property type="entry name" value="AAA+_ATPase"/>
</dbReference>
<dbReference type="SMART" id="SM00382">
    <property type="entry name" value="AAA"/>
    <property type="match status" value="1"/>
</dbReference>
<feature type="compositionally biased region" description="Basic and acidic residues" evidence="11">
    <location>
        <begin position="860"/>
        <end position="883"/>
    </location>
</feature>
<dbReference type="InterPro" id="IPR048761">
    <property type="entry name" value="SMUBP-2_HCS1_1B"/>
</dbReference>
<feature type="compositionally biased region" description="Polar residues" evidence="11">
    <location>
        <begin position="1010"/>
        <end position="1022"/>
    </location>
</feature>
<protein>
    <recommendedName>
        <fullName evidence="4">DNA helicase</fullName>
        <ecNumber evidence="4">3.6.4.12</ecNumber>
    </recommendedName>
</protein>